<reference evidence="5" key="1">
    <citation type="submission" date="2020-05" db="EMBL/GenBank/DDBJ databases">
        <authorList>
            <person name="Chiriac C."/>
            <person name="Salcher M."/>
            <person name="Ghai R."/>
            <person name="Kavagutti S V."/>
        </authorList>
    </citation>
    <scope>NUCLEOTIDE SEQUENCE</scope>
</reference>
<evidence type="ECO:0000259" key="1">
    <source>
        <dbReference type="PROSITE" id="PS50853"/>
    </source>
</evidence>
<feature type="domain" description="Fibronectin type-III" evidence="1">
    <location>
        <begin position="326"/>
        <end position="415"/>
    </location>
</feature>
<evidence type="ECO:0000313" key="6">
    <source>
        <dbReference type="EMBL" id="CAB5019462.1"/>
    </source>
</evidence>
<dbReference type="InterPro" id="IPR036116">
    <property type="entry name" value="FN3_sf"/>
</dbReference>
<evidence type="ECO:0000313" key="4">
    <source>
        <dbReference type="EMBL" id="CAB4606230.1"/>
    </source>
</evidence>
<evidence type="ECO:0000313" key="5">
    <source>
        <dbReference type="EMBL" id="CAB4714060.1"/>
    </source>
</evidence>
<name>A0A6J6QQL6_9ZZZZ</name>
<dbReference type="SUPFAM" id="SSF49265">
    <property type="entry name" value="Fibronectin type III"/>
    <property type="match status" value="1"/>
</dbReference>
<dbReference type="EMBL" id="CAEZUY010000003">
    <property type="protein sequence ID" value="CAB4606230.1"/>
    <property type="molecule type" value="Genomic_DNA"/>
</dbReference>
<dbReference type="InterPro" id="IPR003961">
    <property type="entry name" value="FN3_dom"/>
</dbReference>
<evidence type="ECO:0000313" key="2">
    <source>
        <dbReference type="EMBL" id="CAB4530604.1"/>
    </source>
</evidence>
<dbReference type="AlphaFoldDB" id="A0A6J6QQL6"/>
<dbReference type="EMBL" id="CAFBPI010000060">
    <property type="protein sequence ID" value="CAB5019462.1"/>
    <property type="molecule type" value="Genomic_DNA"/>
</dbReference>
<dbReference type="EMBL" id="CAEZYL010000002">
    <property type="protein sequence ID" value="CAB4714060.1"/>
    <property type="molecule type" value="Genomic_DNA"/>
</dbReference>
<proteinExistence type="predicted"/>
<evidence type="ECO:0000313" key="3">
    <source>
        <dbReference type="EMBL" id="CAB4583375.1"/>
    </source>
</evidence>
<protein>
    <submittedName>
        <fullName evidence="5">Unannotated protein</fullName>
    </submittedName>
</protein>
<dbReference type="Pfam" id="PF00041">
    <property type="entry name" value="fn3"/>
    <property type="match status" value="1"/>
</dbReference>
<accession>A0A6J6QQL6</accession>
<dbReference type="CDD" id="cd00063">
    <property type="entry name" value="FN3"/>
    <property type="match status" value="1"/>
</dbReference>
<dbReference type="SMART" id="SM00060">
    <property type="entry name" value="FN3"/>
    <property type="match status" value="1"/>
</dbReference>
<dbReference type="EMBL" id="CAEZSC010000007">
    <property type="protein sequence ID" value="CAB4530604.1"/>
    <property type="molecule type" value="Genomic_DNA"/>
</dbReference>
<dbReference type="Gene3D" id="2.60.40.10">
    <property type="entry name" value="Immunoglobulins"/>
    <property type="match status" value="1"/>
</dbReference>
<dbReference type="EMBL" id="CAEZUD010000003">
    <property type="protein sequence ID" value="CAB4583375.1"/>
    <property type="molecule type" value="Genomic_DNA"/>
</dbReference>
<dbReference type="PROSITE" id="PS50853">
    <property type="entry name" value="FN3"/>
    <property type="match status" value="1"/>
</dbReference>
<dbReference type="InterPro" id="IPR013783">
    <property type="entry name" value="Ig-like_fold"/>
</dbReference>
<organism evidence="5">
    <name type="scientific">freshwater metagenome</name>
    <dbReference type="NCBI Taxonomy" id="449393"/>
    <lineage>
        <taxon>unclassified sequences</taxon>
        <taxon>metagenomes</taxon>
        <taxon>ecological metagenomes</taxon>
    </lineage>
</organism>
<gene>
    <name evidence="2" type="ORF">UFOPK1380_00230</name>
    <name evidence="3" type="ORF">UFOPK1778_00154</name>
    <name evidence="4" type="ORF">UFOPK1863_00104</name>
    <name evidence="5" type="ORF">UFOPK2689_00116</name>
    <name evidence="6" type="ORF">UFOPK4095_00918</name>
</gene>
<dbReference type="SUPFAM" id="SSF55486">
    <property type="entry name" value="Metalloproteases ('zincins'), catalytic domain"/>
    <property type="match status" value="1"/>
</dbReference>
<sequence length="786" mass="83709">MAALMGLLICAPILSAPAQAVSVRSIPAGWAYTYGSGVIGKSAAITAPPTNKSANIEKKSTFIINYNTVPLSYQPAIQAAVDSWSQYFSSSVPIRIDATYGRQSSLGILASSSPVKFFLGSTFSGGPDNDIWYPSAMANALAKKDLDISNPEITIRINSNITPLLYLGTDGKCPAGLYDLQSIIIHELAHGLGFISNDDILYGYGSIQQATPFDAYAQLSDGSRLMDLNSPSIELAQALTSKLVWSGARGIAANNGVKPLLYTPTDYSSGSSVSHLDDAAFPSGTVNAVMTHQIDPAEVFRDPGPLAVAMLQDMMTKPPAGIPIGIPTVPRNVKALVGDKSAVITFDPPTNARTAQVTSYEIKVTPGAISKVATTSPVTISGLKNGFAYSFSITAKNALGTSEVANTNAVIPQTGWKATVLDSSADAKHLAVGTYNKEPVIAYSDSKNGDLKLATYHAGLWSTKVVDGNALTGGKTPNDVSGNISMCVGSINGTSTLNIFYADLTKKWLRWAGYDGRKWSYSIVDGNGLKIQPYQEPLRVRTASDVSVHSSCVVTPSGLQVFYRDESQGILLGAVKDGTKWRYELVDGDRQTDFRTTGDVGFHMQAISVGSRAYLLYDSVLSVNTNTKEPLRGEIRLAYRDSAYPEDWKYLTLDSSGNGLAVAGFDVALTNNGKSQSASWFASTINPSVPDQIRWIDMDSALMGLAPTSLSTERFGAPTSPLALDNTGAIFGCQGRLCAENLADQNITLISGGNFSSKLDTSWITLNKNRYAVISKDNKLTLLKAA</sequence>
<dbReference type="Gene3D" id="2.120.10.70">
    <property type="entry name" value="Fucose-specific lectin"/>
    <property type="match status" value="1"/>
</dbReference>